<protein>
    <submittedName>
        <fullName evidence="2">Phosphopantothenoylcysteine decarboxylase</fullName>
    </submittedName>
</protein>
<dbReference type="GO" id="GO:0003824">
    <property type="term" value="F:catalytic activity"/>
    <property type="evidence" value="ECO:0007669"/>
    <property type="project" value="UniProtKB-ARBA"/>
</dbReference>
<evidence type="ECO:0000313" key="2">
    <source>
        <dbReference type="EMBL" id="KAB0451756.1"/>
    </source>
</evidence>
<proteinExistence type="predicted"/>
<dbReference type="InterPro" id="IPR007085">
    <property type="entry name" value="DNA/pantothenate-metab_flavo_C"/>
</dbReference>
<dbReference type="EMBL" id="VTCY01000009">
    <property type="protein sequence ID" value="KAB0451756.1"/>
    <property type="molecule type" value="Genomic_DNA"/>
</dbReference>
<dbReference type="RefSeq" id="WP_118890668.1">
    <property type="nucleotide sequence ID" value="NZ_CP023731.1"/>
</dbReference>
<dbReference type="Pfam" id="PF04127">
    <property type="entry name" value="DFP"/>
    <property type="match status" value="1"/>
</dbReference>
<comment type="caution">
    <text evidence="2">The sequence shown here is derived from an EMBL/GenBank/DDBJ whole genome shotgun (WGS) entry which is preliminary data.</text>
</comment>
<dbReference type="InterPro" id="IPR035929">
    <property type="entry name" value="CoaB-like_sf"/>
</dbReference>
<gene>
    <name evidence="2" type="ORF">FY207_03280</name>
</gene>
<reference evidence="2" key="1">
    <citation type="submission" date="2019-08" db="EMBL/GenBank/DDBJ databases">
        <authorList>
            <person name="Amaro Estrada I."/>
            <person name="Quiroz Castaneda R.E."/>
            <person name="Martinez Ocampo F."/>
            <person name="Rodriguez Camarillo S.D."/>
        </authorList>
    </citation>
    <scope>NUCLEOTIDE SEQUENCE</scope>
    <source>
        <strain evidence="2">MEX-30-184-02</strain>
    </source>
</reference>
<organism evidence="2">
    <name type="scientific">Anaplasma marginale</name>
    <dbReference type="NCBI Taxonomy" id="770"/>
    <lineage>
        <taxon>Bacteria</taxon>
        <taxon>Pseudomonadati</taxon>
        <taxon>Pseudomonadota</taxon>
        <taxon>Alphaproteobacteria</taxon>
        <taxon>Rickettsiales</taxon>
        <taxon>Anaplasmataceae</taxon>
        <taxon>Anaplasma</taxon>
    </lineage>
</organism>
<dbReference type="AlphaFoldDB" id="A0A643CKK7"/>
<sequence length="216" mass="24165">MRSVLITAGSTREYIDPVRYISSGSSGKQGYAIAECMGLMGWDVKLVSCPVSITPNHNLYEVLQVETSAQLLETCLDLLPVDVAICTAAVTDWVPYRHPSKLKKRSVDAVSLMHSPDIVRCISISKKRPKLVIGFCLESENLIESAKEKLAYKGCDWVVANHQYVAEEEQTMGSDRNKISIVTRDFVQHYPVMTKQEVANLLAKNIVDYFNELHIS</sequence>
<name>A0A643CKK7_ANAMA</name>
<dbReference type="SUPFAM" id="SSF102645">
    <property type="entry name" value="CoaB-like"/>
    <property type="match status" value="1"/>
</dbReference>
<dbReference type="Gene3D" id="3.40.50.10300">
    <property type="entry name" value="CoaB-like"/>
    <property type="match status" value="1"/>
</dbReference>
<accession>A0A643CKK7</accession>
<dbReference type="GO" id="GO:0015937">
    <property type="term" value="P:coenzyme A biosynthetic process"/>
    <property type="evidence" value="ECO:0007669"/>
    <property type="project" value="UniProtKB-ARBA"/>
</dbReference>
<feature type="domain" description="DNA/pantothenate metabolism flavoprotein C-terminal" evidence="1">
    <location>
        <begin position="2"/>
        <end position="208"/>
    </location>
</feature>
<evidence type="ECO:0000259" key="1">
    <source>
        <dbReference type="Pfam" id="PF04127"/>
    </source>
</evidence>